<sequence length="151" mass="16550">MKRWLMTGALVAGAFLANGATAQADGGNDPANPLITDKWNFRPLIVVTPDPGQPAYRHLRQQLDDTRNQFADRDMLLYTVEGDSGTRHGQPMTPYETRALLDALGVNPDQGVTTILVGKDGGKKVQLRGDVDLQEIYATIDRMPMRQAGDD</sequence>
<name>A0A1Q8SMQ0_9GAMM</name>
<keyword evidence="1 2" id="KW-0732">Signal</keyword>
<gene>
    <name evidence="4" type="ORF">BTW07_18145</name>
</gene>
<evidence type="ECO:0000313" key="4">
    <source>
        <dbReference type="EMBL" id="OLO02710.1"/>
    </source>
</evidence>
<dbReference type="STRING" id="404433.BTW07_18145"/>
<dbReference type="InterPro" id="IPR025232">
    <property type="entry name" value="DUF4174"/>
</dbReference>
<evidence type="ECO:0000256" key="1">
    <source>
        <dbReference type="ARBA" id="ARBA00022729"/>
    </source>
</evidence>
<proteinExistence type="predicted"/>
<feature type="chain" id="PRO_5012254793" description="DUF4174 domain-containing protein" evidence="2">
    <location>
        <begin position="25"/>
        <end position="151"/>
    </location>
</feature>
<evidence type="ECO:0000256" key="2">
    <source>
        <dbReference type="SAM" id="SignalP"/>
    </source>
</evidence>
<evidence type="ECO:0000259" key="3">
    <source>
        <dbReference type="Pfam" id="PF13778"/>
    </source>
</evidence>
<protein>
    <recommendedName>
        <fullName evidence="3">DUF4174 domain-containing protein</fullName>
    </recommendedName>
</protein>
<dbReference type="Pfam" id="PF13778">
    <property type="entry name" value="DUF4174"/>
    <property type="match status" value="1"/>
</dbReference>
<feature type="domain" description="DUF4174" evidence="3">
    <location>
        <begin position="37"/>
        <end position="148"/>
    </location>
</feature>
<comment type="caution">
    <text evidence="4">The sequence shown here is derived from an EMBL/GenBank/DDBJ whole genome shotgun (WGS) entry which is preliminary data.</text>
</comment>
<organism evidence="4 5">
    <name type="scientific">Salinicola socius</name>
    <dbReference type="NCBI Taxonomy" id="404433"/>
    <lineage>
        <taxon>Bacteria</taxon>
        <taxon>Pseudomonadati</taxon>
        <taxon>Pseudomonadota</taxon>
        <taxon>Gammaproteobacteria</taxon>
        <taxon>Oceanospirillales</taxon>
        <taxon>Halomonadaceae</taxon>
        <taxon>Salinicola</taxon>
    </lineage>
</organism>
<dbReference type="Proteomes" id="UP000186878">
    <property type="component" value="Unassembled WGS sequence"/>
</dbReference>
<feature type="signal peptide" evidence="2">
    <location>
        <begin position="1"/>
        <end position="24"/>
    </location>
</feature>
<dbReference type="EMBL" id="MSDO01000035">
    <property type="protein sequence ID" value="OLO02710.1"/>
    <property type="molecule type" value="Genomic_DNA"/>
</dbReference>
<reference evidence="4 5" key="1">
    <citation type="submission" date="2016-12" db="EMBL/GenBank/DDBJ databases">
        <title>Draft genome sequences of strains Salinicola socius SMB35, Salinicola sp. MH3R3-1 and Chromohalobacter sp. SMB17 from the Verkhnekamsk potash mining region of Russia.</title>
        <authorList>
            <person name="Mavrodi D.V."/>
            <person name="Olsson B.E."/>
            <person name="Korsakova E.S."/>
            <person name="Pyankova A."/>
            <person name="Mavrodi O.V."/>
            <person name="Plotnikova E.G."/>
        </authorList>
    </citation>
    <scope>NUCLEOTIDE SEQUENCE [LARGE SCALE GENOMIC DNA]</scope>
    <source>
        <strain evidence="4 5">SMB35</strain>
    </source>
</reference>
<evidence type="ECO:0000313" key="5">
    <source>
        <dbReference type="Proteomes" id="UP000186878"/>
    </source>
</evidence>
<dbReference type="AlphaFoldDB" id="A0A1Q8SMQ0"/>
<accession>A0A1Q8SMQ0</accession>
<dbReference type="RefSeq" id="WP_075571572.1">
    <property type="nucleotide sequence ID" value="NZ_MSDO01000035.1"/>
</dbReference>
<keyword evidence="5" id="KW-1185">Reference proteome</keyword>